<keyword evidence="1" id="KW-1133">Transmembrane helix</keyword>
<dbReference type="OrthoDB" id="10309427at2759"/>
<dbReference type="AlphaFoldDB" id="A0A0J9VNK1"/>
<reference evidence="2 3" key="1">
    <citation type="submission" date="2011-08" db="EMBL/GenBank/DDBJ databases">
        <title>The Genome Sequence of Plasmodium vivax Brazil I.</title>
        <authorList>
            <consortium name="The Broad Institute Genome Sequencing Platform"/>
            <consortium name="The Broad Institute Genome Sequencing Center for Infectious Disease"/>
            <person name="Neafsey D."/>
            <person name="Carlton J."/>
            <person name="Barnwell J."/>
            <person name="Collins W."/>
            <person name="Escalante A."/>
            <person name="Mullikin J."/>
            <person name="Saul A."/>
            <person name="Guigo R."/>
            <person name="Camara F."/>
            <person name="Young S.K."/>
            <person name="Zeng Q."/>
            <person name="Gargeya S."/>
            <person name="Fitzgerald M."/>
            <person name="Haas B."/>
            <person name="Abouelleil A."/>
            <person name="Alvarado L."/>
            <person name="Arachchi H.M."/>
            <person name="Berlin A."/>
            <person name="Brown A."/>
            <person name="Chapman S.B."/>
            <person name="Chen Z."/>
            <person name="Dunbar C."/>
            <person name="Freedman E."/>
            <person name="Gearin G."/>
            <person name="Gellesch M."/>
            <person name="Goldberg J."/>
            <person name="Griggs A."/>
            <person name="Gujja S."/>
            <person name="Heiman D."/>
            <person name="Howarth C."/>
            <person name="Larson L."/>
            <person name="Lui A."/>
            <person name="MacDonald P.J.P."/>
            <person name="Montmayeur A."/>
            <person name="Murphy C."/>
            <person name="Neiman D."/>
            <person name="Pearson M."/>
            <person name="Priest M."/>
            <person name="Roberts A."/>
            <person name="Saif S."/>
            <person name="Shea T."/>
            <person name="Shenoy N."/>
            <person name="Sisk P."/>
            <person name="Stolte C."/>
            <person name="Sykes S."/>
            <person name="Wortman J."/>
            <person name="Nusbaum C."/>
            <person name="Birren B."/>
        </authorList>
    </citation>
    <scope>NUCLEOTIDE SEQUENCE [LARGE SCALE GENOMIC DNA]</scope>
    <source>
        <strain evidence="2 3">Brazil I</strain>
    </source>
</reference>
<feature type="transmembrane region" description="Helical" evidence="1">
    <location>
        <begin position="205"/>
        <end position="224"/>
    </location>
</feature>
<keyword evidence="1" id="KW-0812">Transmembrane</keyword>
<sequence>MSYSCPQSYTEDSDKNAFLPSCGTDVFKTTHTSWDNINKEYLNHINNINDPILKYISLYFVQYYMDGFKYYRNSDKHYKDAACRYLNWWLQEKKDLFTFGNNCGTKLKLWENKIPTLWNMLKSDYTIFENKNKKPWCNNSELIILTKLPPGVTLTNCEESISQETYSEATLPKEITKDCICPEYEVPVCPQITDNTPDIQTTRKIAVTSGLTTAGTVGTLLLLYKVINKQ</sequence>
<accession>A0A0J9VNK1</accession>
<name>A0A0J9VNK1_PLAV1</name>
<keyword evidence="1" id="KW-0472">Membrane</keyword>
<evidence type="ECO:0000313" key="3">
    <source>
        <dbReference type="Proteomes" id="UP000053327"/>
    </source>
</evidence>
<organism evidence="2 3">
    <name type="scientific">Plasmodium vivax (strain Brazil I)</name>
    <dbReference type="NCBI Taxonomy" id="1033975"/>
    <lineage>
        <taxon>Eukaryota</taxon>
        <taxon>Sar</taxon>
        <taxon>Alveolata</taxon>
        <taxon>Apicomplexa</taxon>
        <taxon>Aconoidasida</taxon>
        <taxon>Haemosporida</taxon>
        <taxon>Plasmodiidae</taxon>
        <taxon>Plasmodium</taxon>
        <taxon>Plasmodium (Plasmodium)</taxon>
    </lineage>
</organism>
<evidence type="ECO:0008006" key="4">
    <source>
        <dbReference type="Google" id="ProtNLM"/>
    </source>
</evidence>
<protein>
    <recommendedName>
        <fullName evidence="4">PIR Superfamily Protein</fullName>
    </recommendedName>
</protein>
<dbReference type="Proteomes" id="UP000053327">
    <property type="component" value="Unassembled WGS sequence"/>
</dbReference>
<gene>
    <name evidence="2" type="ORF">PVBG_05850</name>
</gene>
<evidence type="ECO:0000256" key="1">
    <source>
        <dbReference type="SAM" id="Phobius"/>
    </source>
</evidence>
<evidence type="ECO:0000313" key="2">
    <source>
        <dbReference type="EMBL" id="KMZ88758.1"/>
    </source>
</evidence>
<dbReference type="EMBL" id="KQ234754">
    <property type="protein sequence ID" value="KMZ88758.1"/>
    <property type="molecule type" value="Genomic_DNA"/>
</dbReference>
<proteinExistence type="predicted"/>